<dbReference type="Gene3D" id="3.90.25.10">
    <property type="entry name" value="UDP-galactose 4-epimerase, domain 1"/>
    <property type="match status" value="1"/>
</dbReference>
<dbReference type="Pfam" id="PF01370">
    <property type="entry name" value="Epimerase"/>
    <property type="match status" value="1"/>
</dbReference>
<evidence type="ECO:0000256" key="5">
    <source>
        <dbReference type="HAMAP-Rule" id="MF_00956"/>
    </source>
</evidence>
<feature type="binding site" evidence="5">
    <location>
        <position position="187"/>
    </location>
    <ligand>
        <name>substrate</name>
    </ligand>
</feature>
<feature type="site" description="Important for catalytic activity" evidence="5">
    <location>
        <position position="109"/>
    </location>
</feature>
<feature type="domain" description="NAD-dependent epimerase/dehydratase" evidence="6">
    <location>
        <begin position="5"/>
        <end position="235"/>
    </location>
</feature>
<keyword evidence="3 5" id="KW-0560">Oxidoreductase</keyword>
<dbReference type="AlphaFoldDB" id="B0T592"/>
<feature type="binding site" evidence="5">
    <location>
        <position position="179"/>
    </location>
    <ligand>
        <name>NADP(+)</name>
        <dbReference type="ChEBI" id="CHEBI:58349"/>
    </ligand>
</feature>
<feature type="binding site" evidence="5">
    <location>
        <position position="202"/>
    </location>
    <ligand>
        <name>substrate</name>
    </ligand>
</feature>
<dbReference type="EC" id="1.1.1.271" evidence="5"/>
<feature type="binding site" evidence="5">
    <location>
        <position position="209"/>
    </location>
    <ligand>
        <name>substrate</name>
    </ligand>
</feature>
<dbReference type="SUPFAM" id="SSF51735">
    <property type="entry name" value="NAD(P)-binding Rossmann-fold domains"/>
    <property type="match status" value="1"/>
</dbReference>
<dbReference type="PANTHER" id="PTHR43238">
    <property type="entry name" value="GDP-L-FUCOSE SYNTHASE"/>
    <property type="match status" value="1"/>
</dbReference>
<feature type="binding site" evidence="5">
    <location>
        <begin position="9"/>
        <end position="15"/>
    </location>
    <ligand>
        <name>NADP(+)</name>
        <dbReference type="ChEBI" id="CHEBI:58349"/>
    </ligand>
</feature>
<dbReference type="InterPro" id="IPR028614">
    <property type="entry name" value="GDP_fucose/colitose_synth"/>
</dbReference>
<keyword evidence="4 5" id="KW-0413">Isomerase</keyword>
<gene>
    <name evidence="5" type="primary">fcl</name>
    <name evidence="7" type="ordered locus">Caul_4918</name>
</gene>
<comment type="pathway">
    <text evidence="5">Nucleotide-sugar biosynthesis; GDP-L-fucose biosynthesis via de novo pathway; GDP-L-fucose from GDP-alpha-D-mannose: step 2/2.</text>
</comment>
<sequence>MAGRILVTGATGFLGRHMTPVLSEAYPDREIVGVSSADGDLTSFDVTRALLERVRPDAVIHLAAYSGGIGANRSWPADFYWRNITLVSNMYEAAAQTGVKRIVYTMGGCSYPGTATSPISEDQMWEGYPQGDSAAYSAAKKMGIVAAKAYEAQHGISSTVLVPGNLFGEFDNYRNGESHVIPAFLRRFHEAKLNGVTEVTCWGRGIAQRDFVYAEDVAKAIPQFLDRTDVPGPVNLSHGATTTIRELAETVADVVGLKAEIKWDHDKPEGQLIKIFDVKRMREMGIDCPTGLREGLVKTYAWFQENYAEAGDGLRL</sequence>
<reference evidence="7" key="1">
    <citation type="submission" date="2008-01" db="EMBL/GenBank/DDBJ databases">
        <title>Complete sequence of chromosome of Caulobacter sp. K31.</title>
        <authorList>
            <consortium name="US DOE Joint Genome Institute"/>
            <person name="Copeland A."/>
            <person name="Lucas S."/>
            <person name="Lapidus A."/>
            <person name="Barry K."/>
            <person name="Glavina del Rio T."/>
            <person name="Dalin E."/>
            <person name="Tice H."/>
            <person name="Pitluck S."/>
            <person name="Bruce D."/>
            <person name="Goodwin L."/>
            <person name="Thompson L.S."/>
            <person name="Brettin T."/>
            <person name="Detter J.C."/>
            <person name="Han C."/>
            <person name="Schmutz J."/>
            <person name="Larimer F."/>
            <person name="Land M."/>
            <person name="Hauser L."/>
            <person name="Kyrpides N."/>
            <person name="Kim E."/>
            <person name="Stephens C."/>
            <person name="Richardson P."/>
        </authorList>
    </citation>
    <scope>NUCLEOTIDE SEQUENCE [LARGE SCALE GENOMIC DNA]</scope>
    <source>
        <strain evidence="7">K31</strain>
    </source>
</reference>
<dbReference type="OrthoDB" id="9811425at2"/>
<feature type="active site" description="Proton donor/acceptor" evidence="5">
    <location>
        <position position="136"/>
    </location>
</feature>
<dbReference type="UniPathway" id="UPA00128">
    <property type="reaction ID" value="UER00191"/>
</dbReference>
<evidence type="ECO:0000313" key="7">
    <source>
        <dbReference type="EMBL" id="ABZ74038.1"/>
    </source>
</evidence>
<name>B0T592_CAUSK</name>
<dbReference type="eggNOG" id="COG0451">
    <property type="taxonomic scope" value="Bacteria"/>
</dbReference>
<keyword evidence="2 5" id="KW-0521">NADP</keyword>
<dbReference type="HAMAP" id="MF_00956">
    <property type="entry name" value="GDP_fucose_synth"/>
    <property type="match status" value="1"/>
</dbReference>
<evidence type="ECO:0000256" key="1">
    <source>
        <dbReference type="ARBA" id="ARBA00005959"/>
    </source>
</evidence>
<feature type="binding site" evidence="5">
    <location>
        <position position="140"/>
    </location>
    <ligand>
        <name>NADP(+)</name>
        <dbReference type="ChEBI" id="CHEBI:58349"/>
    </ligand>
</feature>
<comment type="similarity">
    <text evidence="1 5">Belongs to the NAD(P)-dependent epimerase/dehydratase family. Fucose synthase subfamily.</text>
</comment>
<evidence type="ECO:0000256" key="3">
    <source>
        <dbReference type="ARBA" id="ARBA00023002"/>
    </source>
</evidence>
<evidence type="ECO:0000259" key="6">
    <source>
        <dbReference type="Pfam" id="PF01370"/>
    </source>
</evidence>
<comment type="function">
    <text evidence="5">Catalyzes the two-step NADP-dependent conversion of GDP-4-dehydro-6-deoxy-D-mannose to GDP-fucose, involving an epimerase and a reductase reaction.</text>
</comment>
<dbReference type="PANTHER" id="PTHR43238:SF1">
    <property type="entry name" value="GDP-L-FUCOSE SYNTHASE"/>
    <property type="match status" value="1"/>
</dbReference>
<evidence type="ECO:0000256" key="4">
    <source>
        <dbReference type="ARBA" id="ARBA00023235"/>
    </source>
</evidence>
<dbReference type="KEGG" id="cak:Caul_4918"/>
<comment type="catalytic activity">
    <reaction evidence="5">
        <text>GDP-beta-L-fucose + NADP(+) = GDP-4-dehydro-alpha-D-rhamnose + NADPH + H(+)</text>
        <dbReference type="Rhea" id="RHEA:18885"/>
        <dbReference type="ChEBI" id="CHEBI:15378"/>
        <dbReference type="ChEBI" id="CHEBI:57273"/>
        <dbReference type="ChEBI" id="CHEBI:57783"/>
        <dbReference type="ChEBI" id="CHEBI:57964"/>
        <dbReference type="ChEBI" id="CHEBI:58349"/>
        <dbReference type="EC" id="1.1.1.271"/>
    </reaction>
</comment>
<keyword evidence="5" id="KW-0511">Multifunctional enzyme</keyword>
<dbReference type="GO" id="GO:0050577">
    <property type="term" value="F:GDP-L-fucose synthase activity"/>
    <property type="evidence" value="ECO:0007669"/>
    <property type="project" value="UniProtKB-UniRule"/>
</dbReference>
<dbReference type="GO" id="GO:0070401">
    <property type="term" value="F:NADP+ binding"/>
    <property type="evidence" value="ECO:0007669"/>
    <property type="project" value="UniProtKB-UniRule"/>
</dbReference>
<comment type="caution">
    <text evidence="5">Lacks conserved residue(s) required for the propagation of feature annotation.</text>
</comment>
<dbReference type="InterPro" id="IPR001509">
    <property type="entry name" value="Epimerase_deHydtase"/>
</dbReference>
<dbReference type="GO" id="GO:0042351">
    <property type="term" value="P:'de novo' GDP-L-fucose biosynthetic process"/>
    <property type="evidence" value="ECO:0007669"/>
    <property type="project" value="UniProtKB-UniRule"/>
</dbReference>
<feature type="binding site" evidence="5">
    <location>
        <position position="269"/>
    </location>
    <ligand>
        <name>substrate</name>
    </ligand>
</feature>
<dbReference type="EMBL" id="CP000927">
    <property type="protein sequence ID" value="ABZ74038.1"/>
    <property type="molecule type" value="Genomic_DNA"/>
</dbReference>
<dbReference type="Gene3D" id="3.40.50.720">
    <property type="entry name" value="NAD(P)-binding Rossmann-like Domain"/>
    <property type="match status" value="1"/>
</dbReference>
<accession>B0T592</accession>
<dbReference type="InterPro" id="IPR036291">
    <property type="entry name" value="NAD(P)-bd_dom_sf"/>
</dbReference>
<dbReference type="GO" id="GO:0016853">
    <property type="term" value="F:isomerase activity"/>
    <property type="evidence" value="ECO:0007669"/>
    <property type="project" value="UniProtKB-KW"/>
</dbReference>
<proteinExistence type="inferred from homology"/>
<organism evidence="7">
    <name type="scientific">Caulobacter sp. (strain K31)</name>
    <dbReference type="NCBI Taxonomy" id="366602"/>
    <lineage>
        <taxon>Bacteria</taxon>
        <taxon>Pseudomonadati</taxon>
        <taxon>Pseudomonadota</taxon>
        <taxon>Alphaproteobacteria</taxon>
        <taxon>Caulobacterales</taxon>
        <taxon>Caulobacteraceae</taxon>
        <taxon>Caulobacter</taxon>
    </lineage>
</organism>
<evidence type="ECO:0000256" key="2">
    <source>
        <dbReference type="ARBA" id="ARBA00022857"/>
    </source>
</evidence>
<feature type="binding site" evidence="5">
    <location>
        <begin position="163"/>
        <end position="166"/>
    </location>
    <ligand>
        <name>NADP(+)</name>
        <dbReference type="ChEBI" id="CHEBI:58349"/>
    </ligand>
</feature>
<dbReference type="STRING" id="366602.Caul_4918"/>
<dbReference type="HOGENOM" id="CLU_007383_18_0_5"/>
<protein>
    <recommendedName>
        <fullName evidence="5">GDP-L-fucose synthase</fullName>
        <ecNumber evidence="5">1.1.1.271</ecNumber>
    </recommendedName>
    <alternativeName>
        <fullName evidence="5">GDP-4-keto-6-deoxy-D-mannose-3,5-epimerase-4-reductase</fullName>
    </alternativeName>
</protein>